<evidence type="ECO:0000313" key="4">
    <source>
        <dbReference type="Proteomes" id="UP000265768"/>
    </source>
</evidence>
<feature type="chain" id="PRO_5017487294" evidence="2">
    <location>
        <begin position="31"/>
        <end position="127"/>
    </location>
</feature>
<proteinExistence type="predicted"/>
<feature type="region of interest" description="Disordered" evidence="1">
    <location>
        <begin position="39"/>
        <end position="59"/>
    </location>
</feature>
<organism evidence="3 4">
    <name type="scientific">Bailinhaonella thermotolerans</name>
    <dbReference type="NCBI Taxonomy" id="1070861"/>
    <lineage>
        <taxon>Bacteria</taxon>
        <taxon>Bacillati</taxon>
        <taxon>Actinomycetota</taxon>
        <taxon>Actinomycetes</taxon>
        <taxon>Streptosporangiales</taxon>
        <taxon>Streptosporangiaceae</taxon>
        <taxon>Bailinhaonella</taxon>
    </lineage>
</organism>
<dbReference type="EMBL" id="QZEY01000006">
    <property type="protein sequence ID" value="RJL31649.1"/>
    <property type="molecule type" value="Genomic_DNA"/>
</dbReference>
<sequence length="127" mass="12493">MERRRAFPAALIRALLAILLSSGLAGLAHRATEAAVQAGNGPAWDTSGEPADNAAGAPIRSAKHAGVLAHAVQTGAHASPAGLLTPSPRPAGPGRAHRAAPATGPDALPSVHVGATPGRSPPRAANP</sequence>
<evidence type="ECO:0000313" key="3">
    <source>
        <dbReference type="EMBL" id="RJL31649.1"/>
    </source>
</evidence>
<name>A0A3A4ASU1_9ACTN</name>
<gene>
    <name evidence="3" type="ORF">D5H75_18220</name>
</gene>
<dbReference type="Proteomes" id="UP000265768">
    <property type="component" value="Unassembled WGS sequence"/>
</dbReference>
<feature type="region of interest" description="Disordered" evidence="1">
    <location>
        <begin position="77"/>
        <end position="127"/>
    </location>
</feature>
<feature type="signal peptide" evidence="2">
    <location>
        <begin position="1"/>
        <end position="30"/>
    </location>
</feature>
<comment type="caution">
    <text evidence="3">The sequence shown here is derived from an EMBL/GenBank/DDBJ whole genome shotgun (WGS) entry which is preliminary data.</text>
</comment>
<dbReference type="RefSeq" id="WP_119927678.1">
    <property type="nucleotide sequence ID" value="NZ_QZEY01000006.1"/>
</dbReference>
<keyword evidence="4" id="KW-1185">Reference proteome</keyword>
<reference evidence="3 4" key="1">
    <citation type="submission" date="2018-09" db="EMBL/GenBank/DDBJ databases">
        <title>YIM 75507 draft genome.</title>
        <authorList>
            <person name="Tang S."/>
            <person name="Feng Y."/>
        </authorList>
    </citation>
    <scope>NUCLEOTIDE SEQUENCE [LARGE SCALE GENOMIC DNA]</scope>
    <source>
        <strain evidence="3 4">YIM 75507</strain>
    </source>
</reference>
<evidence type="ECO:0000256" key="2">
    <source>
        <dbReference type="SAM" id="SignalP"/>
    </source>
</evidence>
<evidence type="ECO:0000256" key="1">
    <source>
        <dbReference type="SAM" id="MobiDB-lite"/>
    </source>
</evidence>
<dbReference type="AlphaFoldDB" id="A0A3A4ASU1"/>
<accession>A0A3A4ASU1</accession>
<keyword evidence="2" id="KW-0732">Signal</keyword>
<protein>
    <submittedName>
        <fullName evidence="3">Uncharacterized protein</fullName>
    </submittedName>
</protein>